<protein>
    <submittedName>
        <fullName evidence="3">Sporulation related domain-containing protein</fullName>
    </submittedName>
</protein>
<reference evidence="3 4" key="1">
    <citation type="submission" date="2016-10" db="EMBL/GenBank/DDBJ databases">
        <authorList>
            <person name="de Groot N.N."/>
        </authorList>
    </citation>
    <scope>NUCLEOTIDE SEQUENCE [LARGE SCALE GENOMIC DNA]</scope>
    <source>
        <strain evidence="4">E92,LMG 26720,CCM 7988</strain>
    </source>
</reference>
<evidence type="ECO:0000313" key="3">
    <source>
        <dbReference type="EMBL" id="SFQ42622.1"/>
    </source>
</evidence>
<dbReference type="STRING" id="1079859.SAMN04515674_11864"/>
<evidence type="ECO:0000313" key="4">
    <source>
        <dbReference type="Proteomes" id="UP000199306"/>
    </source>
</evidence>
<dbReference type="RefSeq" id="WP_229633015.1">
    <property type="nucleotide sequence ID" value="NZ_FOXH01000018.1"/>
</dbReference>
<dbReference type="Proteomes" id="UP000199306">
    <property type="component" value="Unassembled WGS sequence"/>
</dbReference>
<dbReference type="PROSITE" id="PS51257">
    <property type="entry name" value="PROKAR_LIPOPROTEIN"/>
    <property type="match status" value="1"/>
</dbReference>
<feature type="compositionally biased region" description="Low complexity" evidence="1">
    <location>
        <begin position="26"/>
        <end position="41"/>
    </location>
</feature>
<organism evidence="3 4">
    <name type="scientific">Pseudarcicella hirudinis</name>
    <dbReference type="NCBI Taxonomy" id="1079859"/>
    <lineage>
        <taxon>Bacteria</taxon>
        <taxon>Pseudomonadati</taxon>
        <taxon>Bacteroidota</taxon>
        <taxon>Cytophagia</taxon>
        <taxon>Cytophagales</taxon>
        <taxon>Flectobacillaceae</taxon>
        <taxon>Pseudarcicella</taxon>
    </lineage>
</organism>
<gene>
    <name evidence="3" type="ORF">SAMN04515674_11864</name>
</gene>
<evidence type="ECO:0000256" key="1">
    <source>
        <dbReference type="SAM" id="MobiDB-lite"/>
    </source>
</evidence>
<dbReference type="InterPro" id="IPR036680">
    <property type="entry name" value="SPOR-like_sf"/>
</dbReference>
<name>A0A1I5YEK2_9BACT</name>
<dbReference type="EMBL" id="FOXH01000018">
    <property type="protein sequence ID" value="SFQ42622.1"/>
    <property type="molecule type" value="Genomic_DNA"/>
</dbReference>
<feature type="region of interest" description="Disordered" evidence="1">
    <location>
        <begin position="26"/>
        <end position="75"/>
    </location>
</feature>
<accession>A0A1I5YEK2</accession>
<dbReference type="AlphaFoldDB" id="A0A1I5YEK2"/>
<feature type="signal peptide" evidence="2">
    <location>
        <begin position="1"/>
        <end position="20"/>
    </location>
</feature>
<proteinExistence type="predicted"/>
<feature type="chain" id="PRO_5011561622" evidence="2">
    <location>
        <begin position="21"/>
        <end position="184"/>
    </location>
</feature>
<dbReference type="Gene3D" id="3.30.70.1070">
    <property type="entry name" value="Sporulation related repeat"/>
    <property type="match status" value="1"/>
</dbReference>
<evidence type="ECO:0000256" key="2">
    <source>
        <dbReference type="SAM" id="SignalP"/>
    </source>
</evidence>
<dbReference type="GO" id="GO:0042834">
    <property type="term" value="F:peptidoglycan binding"/>
    <property type="evidence" value="ECO:0007669"/>
    <property type="project" value="InterPro"/>
</dbReference>
<keyword evidence="2" id="KW-0732">Signal</keyword>
<sequence length="184" mass="20768">MQRISYFVLFLMVIFGVACSPKVATTGKSTASATTKSTPKSNDQNLAVYRPKYNEKPGESVSGKADPKKVNKSEQPMQVNKKLDAVLDTIASRNKNIRFANGYRIQIYVGNDKKSADDAKVFTYQSFPELNPYISYTQPVFKVKVGDFLNRMDAERYFSKIKESYPTAMILPDKVEIRKGLQVK</sequence>
<keyword evidence="4" id="KW-1185">Reference proteome</keyword>